<dbReference type="EMBL" id="WNVM01000884">
    <property type="protein sequence ID" value="MDZ5010872.1"/>
    <property type="molecule type" value="Genomic_DNA"/>
</dbReference>
<feature type="non-terminal residue" evidence="1">
    <location>
        <position position="49"/>
    </location>
</feature>
<organism evidence="1 2">
    <name type="scientific">Clostridium perfringens</name>
    <dbReference type="NCBI Taxonomy" id="1502"/>
    <lineage>
        <taxon>Bacteria</taxon>
        <taxon>Bacillati</taxon>
        <taxon>Bacillota</taxon>
        <taxon>Clostridia</taxon>
        <taxon>Eubacteriales</taxon>
        <taxon>Clostridiaceae</taxon>
        <taxon>Clostridium</taxon>
    </lineage>
</organism>
<name>A0AAW9IXA8_CLOPF</name>
<sequence>MSDLKFKEIIENNHKYLSLKCNSYDTVEYQIKMLNYNKELPLIPIELFT</sequence>
<dbReference type="AlphaFoldDB" id="A0AAW9IXA8"/>
<comment type="caution">
    <text evidence="1">The sequence shown here is derived from an EMBL/GenBank/DDBJ whole genome shotgun (WGS) entry which is preliminary data.</text>
</comment>
<protein>
    <submittedName>
        <fullName evidence="1">Uncharacterized protein</fullName>
    </submittedName>
</protein>
<evidence type="ECO:0000313" key="2">
    <source>
        <dbReference type="Proteomes" id="UP001292368"/>
    </source>
</evidence>
<reference evidence="1" key="1">
    <citation type="submission" date="2019-11" db="EMBL/GenBank/DDBJ databases">
        <title>Characterization of Clostridium perfringens isolates from swine manure treated agricultural soils.</title>
        <authorList>
            <person name="Wushke S.T."/>
        </authorList>
    </citation>
    <scope>NUCLEOTIDE SEQUENCE</scope>
    <source>
        <strain evidence="1">V2</strain>
    </source>
</reference>
<dbReference type="Proteomes" id="UP001292368">
    <property type="component" value="Unassembled WGS sequence"/>
</dbReference>
<accession>A0AAW9IXA8</accession>
<evidence type="ECO:0000313" key="1">
    <source>
        <dbReference type="EMBL" id="MDZ5010872.1"/>
    </source>
</evidence>
<gene>
    <name evidence="1" type="ORF">GNF77_18640</name>
</gene>
<proteinExistence type="predicted"/>